<feature type="transmembrane region" description="Helical" evidence="2">
    <location>
        <begin position="12"/>
        <end position="32"/>
    </location>
</feature>
<evidence type="ECO:0000256" key="1">
    <source>
        <dbReference type="SAM" id="MobiDB-lite"/>
    </source>
</evidence>
<gene>
    <name evidence="3" type="ORF">EFW17_18970</name>
</gene>
<proteinExistence type="predicted"/>
<evidence type="ECO:0000313" key="3">
    <source>
        <dbReference type="EMBL" id="RNL82557.1"/>
    </source>
</evidence>
<keyword evidence="4" id="KW-1185">Reference proteome</keyword>
<protein>
    <submittedName>
        <fullName evidence="3">DUF4245 domain-containing protein</fullName>
    </submittedName>
</protein>
<evidence type="ECO:0000256" key="2">
    <source>
        <dbReference type="SAM" id="Phobius"/>
    </source>
</evidence>
<dbReference type="AlphaFoldDB" id="A0A3N0E412"/>
<accession>A0A3N0E412</accession>
<feature type="region of interest" description="Disordered" evidence="1">
    <location>
        <begin position="79"/>
        <end position="101"/>
    </location>
</feature>
<dbReference type="Proteomes" id="UP000269198">
    <property type="component" value="Unassembled WGS sequence"/>
</dbReference>
<keyword evidence="2" id="KW-0812">Transmembrane</keyword>
<reference evidence="3 4" key="1">
    <citation type="submission" date="2018-11" db="EMBL/GenBank/DDBJ databases">
        <title>The genome draft of YIM 96095.</title>
        <authorList>
            <person name="Tang S.-K."/>
            <person name="Chunyu W.-X."/>
            <person name="Feng Y.-Z."/>
        </authorList>
    </citation>
    <scope>NUCLEOTIDE SEQUENCE [LARGE SCALE GENOMIC DNA]</scope>
    <source>
        <strain evidence="3 4">YIM 96095</strain>
    </source>
</reference>
<dbReference type="RefSeq" id="WP_123202763.1">
    <property type="nucleotide sequence ID" value="NZ_RJMB01000022.1"/>
</dbReference>
<dbReference type="OrthoDB" id="5146801at2"/>
<dbReference type="Pfam" id="PF14030">
    <property type="entry name" value="DUF4245"/>
    <property type="match status" value="1"/>
</dbReference>
<feature type="compositionally biased region" description="Acidic residues" evidence="1">
    <location>
        <begin position="85"/>
        <end position="94"/>
    </location>
</feature>
<dbReference type="EMBL" id="RJMB01000022">
    <property type="protein sequence ID" value="RNL82557.1"/>
    <property type="molecule type" value="Genomic_DNA"/>
</dbReference>
<name>A0A3N0E412_9ACTN</name>
<evidence type="ECO:0000313" key="4">
    <source>
        <dbReference type="Proteomes" id="UP000269198"/>
    </source>
</evidence>
<keyword evidence="2" id="KW-0472">Membrane</keyword>
<comment type="caution">
    <text evidence="3">The sequence shown here is derived from an EMBL/GenBank/DDBJ whole genome shotgun (WGS) entry which is preliminary data.</text>
</comment>
<keyword evidence="2" id="KW-1133">Transmembrane helix</keyword>
<organism evidence="3 4">
    <name type="scientific">Halostreptopolyspora alba</name>
    <dbReference type="NCBI Taxonomy" id="2487137"/>
    <lineage>
        <taxon>Bacteria</taxon>
        <taxon>Bacillati</taxon>
        <taxon>Actinomycetota</taxon>
        <taxon>Actinomycetes</taxon>
        <taxon>Streptosporangiales</taxon>
        <taxon>Nocardiopsidaceae</taxon>
        <taxon>Halostreptopolyspora</taxon>
    </lineage>
</organism>
<dbReference type="InterPro" id="IPR025339">
    <property type="entry name" value="DUF4245"/>
</dbReference>
<sequence length="194" mass="20357">MSNYSRADATFGSYAAALGLLVAILLVMAFVVSSRSEERIPRVDYGPDVRALTRSADYTVLVPEGLPEGWVPTSSELDVAGGDAGDTESAEEVAGDGGSEPATWTLGFATPEDHHARVSMSGTGPERFVAQTTGNGEPDGVSEVGGDTWERYRNEAEEERSLATTDEGGATVVVTGTGGYEELETLAASLEPHR</sequence>